<reference evidence="7 8" key="1">
    <citation type="submission" date="2022-09" db="EMBL/GenBank/DDBJ databases">
        <title>Interaction between co-microsymbionts with complementary sets of symbiotic genes in legume-rhizobium systems.</title>
        <authorList>
            <person name="Safronova V."/>
            <person name="Sazanova A."/>
            <person name="Afonin A."/>
            <person name="Chirak E."/>
        </authorList>
    </citation>
    <scope>NUCLEOTIDE SEQUENCE [LARGE SCALE GENOMIC DNA]</scope>
    <source>
        <strain evidence="7 8">A18/4-1</strain>
    </source>
</reference>
<dbReference type="InterPro" id="IPR017871">
    <property type="entry name" value="ABC_transporter-like_CS"/>
</dbReference>
<evidence type="ECO:0000313" key="7">
    <source>
        <dbReference type="EMBL" id="UXN70231.1"/>
    </source>
</evidence>
<sequence length="344" mass="37712">MMTETLLADRPATTTPVDVLTIKDLKAYYINEHFGVRREVRAVDGIDLTVRRNEVYGIAGESSSGKTSLIKTLAGAIRPPMRVVEGSVKFDFGGKHIDVYGEPAKMQAARWQHLSYIMQGSMSVLNPVRRIKHAFNNFAYRHMGLDPSAFRHRVESHLDRLGLDASVLEAFPHQLSGGMRQRVTIALATVCEPEFIIADEPTTALDVLVQQDVLGLIKEVQGRLGSSVVFVTHDMSVHAAITDRLAIMYAGRLAEEGPTQALFDKPQHPYTAHLIASLPRIGDVSTRKSLAGKPPSLANPPSGCRFHPRCPIAIERCSKEVPQMLPSATGGRVACFRAGEISVQ</sequence>
<evidence type="ECO:0000256" key="4">
    <source>
        <dbReference type="ARBA" id="ARBA00022741"/>
    </source>
</evidence>
<dbReference type="Pfam" id="PF08352">
    <property type="entry name" value="oligo_HPY"/>
    <property type="match status" value="1"/>
</dbReference>
<dbReference type="PANTHER" id="PTHR43067:SF2">
    <property type="entry name" value="OLIGOPEPTIDE ABC TRANSPORTER, ATP-BINDING PROTEIN"/>
    <property type="match status" value="1"/>
</dbReference>
<dbReference type="PROSITE" id="PS00211">
    <property type="entry name" value="ABC_TRANSPORTER_1"/>
    <property type="match status" value="1"/>
</dbReference>
<gene>
    <name evidence="7" type="ORF">N8A98_03260</name>
</gene>
<evidence type="ECO:0000256" key="2">
    <source>
        <dbReference type="ARBA" id="ARBA00005417"/>
    </source>
</evidence>
<feature type="domain" description="ABC transporter" evidence="6">
    <location>
        <begin position="20"/>
        <end position="275"/>
    </location>
</feature>
<dbReference type="InterPro" id="IPR003439">
    <property type="entry name" value="ABC_transporter-like_ATP-bd"/>
</dbReference>
<dbReference type="PROSITE" id="PS50893">
    <property type="entry name" value="ABC_TRANSPORTER_2"/>
    <property type="match status" value="1"/>
</dbReference>
<dbReference type="EMBL" id="CP104965">
    <property type="protein sequence ID" value="UXN70231.1"/>
    <property type="molecule type" value="Genomic_DNA"/>
</dbReference>
<dbReference type="SMART" id="SM00382">
    <property type="entry name" value="AAA"/>
    <property type="match status" value="1"/>
</dbReference>
<dbReference type="RefSeq" id="WP_262169128.1">
    <property type="nucleotide sequence ID" value="NZ_CP104965.1"/>
</dbReference>
<organism evidence="7 8">
    <name type="scientific">Devosia neptuniae</name>
    <dbReference type="NCBI Taxonomy" id="191302"/>
    <lineage>
        <taxon>Bacteria</taxon>
        <taxon>Pseudomonadati</taxon>
        <taxon>Pseudomonadota</taxon>
        <taxon>Alphaproteobacteria</taxon>
        <taxon>Hyphomicrobiales</taxon>
        <taxon>Devosiaceae</taxon>
        <taxon>Devosia</taxon>
    </lineage>
</organism>
<dbReference type="PANTHER" id="PTHR43067">
    <property type="entry name" value="OLIGOPEPTIDE/DIPEPTIDE ABC TRANSPORTER, ATPASE SUBUNIT"/>
    <property type="match status" value="1"/>
</dbReference>
<keyword evidence="3" id="KW-0813">Transport</keyword>
<keyword evidence="5 7" id="KW-0067">ATP-binding</keyword>
<dbReference type="Pfam" id="PF00005">
    <property type="entry name" value="ABC_tran"/>
    <property type="match status" value="1"/>
</dbReference>
<keyword evidence="4" id="KW-0547">Nucleotide-binding</keyword>
<comment type="subcellular location">
    <subcellularLocation>
        <location evidence="1">Cell inner membrane</location>
        <topology evidence="1">Peripheral membrane protein</topology>
    </subcellularLocation>
</comment>
<evidence type="ECO:0000256" key="5">
    <source>
        <dbReference type="ARBA" id="ARBA00022840"/>
    </source>
</evidence>
<proteinExistence type="inferred from homology"/>
<dbReference type="CDD" id="cd03257">
    <property type="entry name" value="ABC_NikE_OppD_transporters"/>
    <property type="match status" value="1"/>
</dbReference>
<dbReference type="InterPro" id="IPR003593">
    <property type="entry name" value="AAA+_ATPase"/>
</dbReference>
<evidence type="ECO:0000256" key="1">
    <source>
        <dbReference type="ARBA" id="ARBA00004417"/>
    </source>
</evidence>
<accession>A0ABY6CDB9</accession>
<name>A0ABY6CDB9_9HYPH</name>
<evidence type="ECO:0000313" key="8">
    <source>
        <dbReference type="Proteomes" id="UP001061862"/>
    </source>
</evidence>
<dbReference type="InterPro" id="IPR013563">
    <property type="entry name" value="Oligopep_ABC_C"/>
</dbReference>
<evidence type="ECO:0000259" key="6">
    <source>
        <dbReference type="PROSITE" id="PS50893"/>
    </source>
</evidence>
<evidence type="ECO:0000256" key="3">
    <source>
        <dbReference type="ARBA" id="ARBA00022448"/>
    </source>
</evidence>
<comment type="similarity">
    <text evidence="2">Belongs to the ABC transporter superfamily.</text>
</comment>
<dbReference type="Gene3D" id="3.40.50.300">
    <property type="entry name" value="P-loop containing nucleotide triphosphate hydrolases"/>
    <property type="match status" value="1"/>
</dbReference>
<dbReference type="NCBIfam" id="TIGR01727">
    <property type="entry name" value="oligo_HPY"/>
    <property type="match status" value="1"/>
</dbReference>
<dbReference type="InterPro" id="IPR027417">
    <property type="entry name" value="P-loop_NTPase"/>
</dbReference>
<keyword evidence="8" id="KW-1185">Reference proteome</keyword>
<dbReference type="Proteomes" id="UP001061862">
    <property type="component" value="Chromosome"/>
</dbReference>
<dbReference type="GO" id="GO:0005524">
    <property type="term" value="F:ATP binding"/>
    <property type="evidence" value="ECO:0007669"/>
    <property type="project" value="UniProtKB-KW"/>
</dbReference>
<protein>
    <submittedName>
        <fullName evidence="7">ABC transporter ATP-binding protein</fullName>
    </submittedName>
</protein>
<dbReference type="SUPFAM" id="SSF52540">
    <property type="entry name" value="P-loop containing nucleoside triphosphate hydrolases"/>
    <property type="match status" value="1"/>
</dbReference>